<feature type="compositionally biased region" description="Polar residues" evidence="1">
    <location>
        <begin position="1850"/>
        <end position="1939"/>
    </location>
</feature>
<feature type="compositionally biased region" description="Polar residues" evidence="1">
    <location>
        <begin position="1256"/>
        <end position="1276"/>
    </location>
</feature>
<comment type="caution">
    <text evidence="5">The sequence shown here is derived from an EMBL/GenBank/DDBJ whole genome shotgun (WGS) entry which is preliminary data.</text>
</comment>
<keyword evidence="6" id="KW-1185">Reference proteome</keyword>
<dbReference type="SUPFAM" id="SSF49265">
    <property type="entry name" value="Fibronectin type III"/>
    <property type="match status" value="5"/>
</dbReference>
<gene>
    <name evidence="5" type="ORF">RRG08_046982</name>
</gene>
<evidence type="ECO:0000259" key="4">
    <source>
        <dbReference type="PROSITE" id="PS50853"/>
    </source>
</evidence>
<feature type="compositionally biased region" description="Polar residues" evidence="1">
    <location>
        <begin position="1515"/>
        <end position="1588"/>
    </location>
</feature>
<dbReference type="Gene3D" id="2.60.40.10">
    <property type="entry name" value="Immunoglobulins"/>
    <property type="match status" value="8"/>
</dbReference>
<feature type="compositionally biased region" description="Polar residues" evidence="1">
    <location>
        <begin position="1611"/>
        <end position="1684"/>
    </location>
</feature>
<evidence type="ECO:0000256" key="1">
    <source>
        <dbReference type="SAM" id="MobiDB-lite"/>
    </source>
</evidence>
<feature type="domain" description="Fibronectin type-III" evidence="4">
    <location>
        <begin position="457"/>
        <end position="562"/>
    </location>
</feature>
<feature type="compositionally biased region" description="Polar residues" evidence="1">
    <location>
        <begin position="1107"/>
        <end position="1120"/>
    </location>
</feature>
<feature type="compositionally biased region" description="Polar residues" evidence="1">
    <location>
        <begin position="1201"/>
        <end position="1247"/>
    </location>
</feature>
<feature type="compositionally biased region" description="Polar residues" evidence="1">
    <location>
        <begin position="751"/>
        <end position="763"/>
    </location>
</feature>
<dbReference type="InterPro" id="IPR003961">
    <property type="entry name" value="FN3_dom"/>
</dbReference>
<feature type="compositionally biased region" description="Polar residues" evidence="1">
    <location>
        <begin position="789"/>
        <end position="812"/>
    </location>
</feature>
<feature type="compositionally biased region" description="Low complexity" evidence="1">
    <location>
        <begin position="1084"/>
        <end position="1106"/>
    </location>
</feature>
<feature type="domain" description="Fibronectin type-III" evidence="4">
    <location>
        <begin position="241"/>
        <end position="346"/>
    </location>
</feature>
<feature type="compositionally biased region" description="Low complexity" evidence="1">
    <location>
        <begin position="840"/>
        <end position="855"/>
    </location>
</feature>
<dbReference type="Proteomes" id="UP001283361">
    <property type="component" value="Unassembled WGS sequence"/>
</dbReference>
<feature type="domain" description="Fibronectin type-III" evidence="4">
    <location>
        <begin position="132"/>
        <end position="238"/>
    </location>
</feature>
<dbReference type="InterPro" id="IPR007110">
    <property type="entry name" value="Ig-like_dom"/>
</dbReference>
<proteinExistence type="predicted"/>
<feature type="compositionally biased region" description="Polar residues" evidence="1">
    <location>
        <begin position="1127"/>
        <end position="1192"/>
    </location>
</feature>
<dbReference type="InterPro" id="IPR013783">
    <property type="entry name" value="Ig-like_fold"/>
</dbReference>
<evidence type="ECO:0000313" key="5">
    <source>
        <dbReference type="EMBL" id="KAK3783189.1"/>
    </source>
</evidence>
<evidence type="ECO:0000259" key="3">
    <source>
        <dbReference type="PROSITE" id="PS50835"/>
    </source>
</evidence>
<dbReference type="SUPFAM" id="SSF48726">
    <property type="entry name" value="Immunoglobulin"/>
    <property type="match status" value="1"/>
</dbReference>
<feature type="signal peptide" evidence="2">
    <location>
        <begin position="1"/>
        <end position="21"/>
    </location>
</feature>
<dbReference type="InterPro" id="IPR036179">
    <property type="entry name" value="Ig-like_dom_sf"/>
</dbReference>
<dbReference type="SMART" id="SM00060">
    <property type="entry name" value="FN3"/>
    <property type="match status" value="6"/>
</dbReference>
<feature type="region of interest" description="Disordered" evidence="1">
    <location>
        <begin position="2438"/>
        <end position="2537"/>
    </location>
</feature>
<feature type="compositionally biased region" description="Polar residues" evidence="1">
    <location>
        <begin position="1947"/>
        <end position="1957"/>
    </location>
</feature>
<feature type="compositionally biased region" description="Polar residues" evidence="1">
    <location>
        <begin position="975"/>
        <end position="1008"/>
    </location>
</feature>
<reference evidence="5" key="1">
    <citation type="journal article" date="2023" name="G3 (Bethesda)">
        <title>A reference genome for the long-term kleptoplast-retaining sea slug Elysia crispata morphotype clarki.</title>
        <authorList>
            <person name="Eastman K.E."/>
            <person name="Pendleton A.L."/>
            <person name="Shaikh M.A."/>
            <person name="Suttiyut T."/>
            <person name="Ogas R."/>
            <person name="Tomko P."/>
            <person name="Gavelis G."/>
            <person name="Widhalm J.R."/>
            <person name="Wisecaver J.H."/>
        </authorList>
    </citation>
    <scope>NUCLEOTIDE SEQUENCE</scope>
    <source>
        <strain evidence="5">ECLA1</strain>
    </source>
</reference>
<feature type="domain" description="Fibronectin type-III" evidence="4">
    <location>
        <begin position="349"/>
        <end position="455"/>
    </location>
</feature>
<organism evidence="5 6">
    <name type="scientific">Elysia crispata</name>
    <name type="common">lettuce slug</name>
    <dbReference type="NCBI Taxonomy" id="231223"/>
    <lineage>
        <taxon>Eukaryota</taxon>
        <taxon>Metazoa</taxon>
        <taxon>Spiralia</taxon>
        <taxon>Lophotrochozoa</taxon>
        <taxon>Mollusca</taxon>
        <taxon>Gastropoda</taxon>
        <taxon>Heterobranchia</taxon>
        <taxon>Euthyneura</taxon>
        <taxon>Panpulmonata</taxon>
        <taxon>Sacoglossa</taxon>
        <taxon>Placobranchoidea</taxon>
        <taxon>Plakobranchidae</taxon>
        <taxon>Elysia</taxon>
    </lineage>
</organism>
<evidence type="ECO:0000313" key="6">
    <source>
        <dbReference type="Proteomes" id="UP001283361"/>
    </source>
</evidence>
<feature type="domain" description="Fibronectin type-III" evidence="4">
    <location>
        <begin position="677"/>
        <end position="775"/>
    </location>
</feature>
<sequence length="2646" mass="276527">MHRIRFLICLLLVICFERTYGRVPKAERLRATAQDDGTVAVTWYLPSSRPAYLLGFKVFYRATARQRKWPMQHLIIKTPETSAPTGSSWQAVLRGLKPSVNFEIFVRGFKRSGYVASPTGPITVLSKKKHSSPVATKLKATPADDSISLTWHLPGARPASLLGFKISYRSAQGSQIGPLQEMNISAPIQDSGSAGTSWRAVLDNLKTRLKYRIVVRAILPSGYAAKGAGPIEVFLKEPAHVASNLRAAPTDEASIVVTWKLAKAHPSSLIGFKVFYRSVQGGRIGPLQGLNITAPVSDSGSAGSSWKAVLSSLQTRLKYRIVVRAILPSGYAAKAAGPIEVFLSEPLHKASNLRASPTDQASIIVTWQLTQFRPSSLVGFKVAYRSVQGRRIGPLQEVNITTPVSDSGSAGSSWKAVLRNLQTRLKYRIVVRAILPSGYAAKAAGPIEVFLTEPLHMASNLRASPTDQASIIVTWQLTQSRPSSLVGFKVAYRSVQGRRIGPLQEVNITAPVSDSGSAGSSWKAVLSNLQTRLKYRIAVRAILTLGYATKASGPIEVFLRQRDPVLEAINLEATPTDDACIVVMWQLTKIRPSSLIGFSIDYRTVQGRRVGPKQEVNITAPISDDGSAGSSWKAMLSNLQTGLKYKIVARPIFESGYAKKASGPIEVFLRQREMLTAPTSLKVKQNKNRNSILVSWQHANPKGVNGYNVTVEKRQPDNSYKILITKQIRAPRKMVTINNIEKHDNYRITVTSMGRGVSGTSPKTVILHDRKDPQPSSHTDSEERKLPLNISTKDSTPSQTTGNEVLTLSLSKNGKDPKTSQRPEGIGSSTTTITERNLKTKSSTSSGGSKDSPSTETGDPKPSASTDSGDTKPSPSLNNGDTKPSASVDSGDSKPSASTDIGDPKPAASTDSGDSKPPPSVDSGDSKPSARTGNGDPKPSASTDSGDSKPPPSVDSGDSKPSARTGNGDPKPSAITDSGDSKLSASTDSGDTKPSSTDSGDTKPSASTDSRDSKPSTSVNSGDSKPSASVDSGDFKPSPSTHIGDPKPSASTDSGDTKPSASTDSRDSEPSASTDGGDSKPSASTDSGDSKSSTSTDSGDSKLTTSVNSGDTKPSASTDSGDPKLSASVNSAGSKTSASVDSGDSKPSPSTDIGDSKPSASVDSGDTKPSPSTDSGDSKPSASVDSGDSKPSASVDRGDSKPSTSVNSGDSKPSTSVNSGDSEPSASVDSGDSKPSTSVDSGDSKPSASVDKGDSKPSTSVNSGDSKHSTSFNSGDSEPLASVDSCDSKPLASVDKGDSKPSAGTDSGNPKLSASVNSAGSKTSASVDRGESKPSGSTDSGDTKPSTSTNSGDSKPSASTDSVDTKPSASTDSEDLRLSASVNSAGSKTSASVDRAESKPSASTDSGETKPSTSTYSGDSKTSPSPDSGDSQPSLSTDSGDSKPSPSTDSGDTTRTDIADSKPSPSTDSGDTTRTDITDSKPSASTDSEDSKPSPSTDSGDSKPSTSTDSEDSKPSPSTDTGDSKISASIHSGASKPSASTDSGDTKPSPSTESGDSKPSPSTDSGDSKPSPSTDSGDSKPSPSTDSGDTTRTDITDSKPSPSIDSEDSKPSPSTDTGDSKPSPSTDTGDSKISASIDSGDSKPSPSTDSGDTKASPSTDSGNSKPSPSTDSGDSKPSPSTDSGDTTRTDITDSKPSPSIDSEDSKPSPSTDSGDSKPSLSTDTGDSKPSASVDSRDSKTSASTDSGDSKPSPSVYSGDSKLSASTDSGDSKPSPSTDSGDSKPSPSTDSGDSKPSPSTDSGDTKPSPSTDSGDAKPSPSTDSGDSKPSPSIGSEDSKPSPSTDSRDSKPSASTDAGDSKPSASVDSGDSKTSASVDSGDSKTSPITDSGDSKPSPSIDSGDSKPSPSTDSGDFKPSPSTDSGHTLRTDITVSKPSPSVDNRDCKGLTSTDNAIAETSTEDREPLHFTSPIQESVSLEEGTDLSLMCSAGGRPQPHIQLYKDKELVATAAPGEGPATYDKASISEEFTIKCDAFNDQNSISAQIKVSLKGPTIPKQPVIESSNAKECCDSRPDTSVTQSRPTEDSSTTESSGTTEDTRISEGIITTETIGTTVGSPLSEGSYIANDVTESSGNATESTIATLPTPANNTTFTITDTTSTVSPYNLDLRVLNESPTKLRVMWFVTQGDLANINKFSLTLKNKKGKKLMDAKLKKNQRSISLSPLTPDSDYFVAIKALDAEGTDLAQNESPAKTSSLDAPLDPSDPAILLEANEIRAKQARLVWSLKNVNFTKIKNIRLLFQSDGPKGKVLLSKPLTANTRTFFFPRLPSNRIFYVTVEAIGSDDQPFLSSSVTLRTTSPGEFGQPVTGSSFQVTPNPTSASTTLATITTTTTTSTDKTDLTITTPATNARFILKLCKEVMANERPRRFTAEQARDFLSQLLEDQPSDNVTSSDSDWSGEEENDRSRSRSRSSSTGSHRSHPSPRSTSSGELEATADDSTVSSRSSPNVEQSTSAARPRGRPRRQNVAVPRQQHQEVDNWRQVTTADGGRGTSNRIRFVPTKQPGIQGDLNRDSSVLYCWSTLMTNEILEELVNNINQYTQVKIRMNNPPTKRSRPSNWTDITVPELLKYFAVLIAMGIDKRASLVDY</sequence>
<dbReference type="PROSITE" id="PS50835">
    <property type="entry name" value="IG_LIKE"/>
    <property type="match status" value="1"/>
</dbReference>
<feature type="region of interest" description="Disordered" evidence="1">
    <location>
        <begin position="751"/>
        <end position="1969"/>
    </location>
</feature>
<dbReference type="EMBL" id="JAWDGP010002436">
    <property type="protein sequence ID" value="KAK3783189.1"/>
    <property type="molecule type" value="Genomic_DNA"/>
</dbReference>
<feature type="domain" description="Fibronectin type-III" evidence="4">
    <location>
        <begin position="25"/>
        <end position="129"/>
    </location>
</feature>
<dbReference type="PROSITE" id="PS50853">
    <property type="entry name" value="FN3"/>
    <property type="match status" value="6"/>
</dbReference>
<feature type="compositionally biased region" description="Polar residues" evidence="1">
    <location>
        <begin position="1493"/>
        <end position="1508"/>
    </location>
</feature>
<feature type="compositionally biased region" description="Polar residues" evidence="1">
    <location>
        <begin position="863"/>
        <end position="899"/>
    </location>
</feature>
<feature type="chain" id="PRO_5042204155" evidence="2">
    <location>
        <begin position="22"/>
        <end position="2646"/>
    </location>
</feature>
<feature type="compositionally biased region" description="Polar residues" evidence="1">
    <location>
        <begin position="2445"/>
        <end position="2454"/>
    </location>
</feature>
<feature type="compositionally biased region" description="Basic and acidic residues" evidence="1">
    <location>
        <begin position="766"/>
        <end position="786"/>
    </location>
</feature>
<feature type="compositionally biased region" description="Polar residues" evidence="1">
    <location>
        <begin position="1400"/>
        <end position="1422"/>
    </location>
</feature>
<accession>A0AAE1A8G3</accession>
<feature type="compositionally biased region" description="Low complexity" evidence="1">
    <location>
        <begin position="2084"/>
        <end position="2094"/>
    </location>
</feature>
<protein>
    <submittedName>
        <fullName evidence="5">Uncharacterized protein</fullName>
    </submittedName>
</protein>
<dbReference type="InterPro" id="IPR036116">
    <property type="entry name" value="FN3_sf"/>
</dbReference>
<feature type="compositionally biased region" description="Low complexity" evidence="1">
    <location>
        <begin position="1423"/>
        <end position="1436"/>
    </location>
</feature>
<dbReference type="CDD" id="cd00063">
    <property type="entry name" value="FN3"/>
    <property type="match status" value="1"/>
</dbReference>
<feature type="compositionally biased region" description="Polar residues" evidence="1">
    <location>
        <begin position="1049"/>
        <end position="1063"/>
    </location>
</feature>
<feature type="compositionally biased region" description="Polar residues" evidence="1">
    <location>
        <begin position="1334"/>
        <end position="1371"/>
    </location>
</feature>
<feature type="region of interest" description="Disordered" evidence="1">
    <location>
        <begin position="2054"/>
        <end position="2104"/>
    </location>
</feature>
<feature type="compositionally biased region" description="Polar residues" evidence="1">
    <location>
        <begin position="1302"/>
        <end position="1326"/>
    </location>
</feature>
<name>A0AAE1A8G3_9GAST</name>
<feature type="domain" description="Ig-like" evidence="3">
    <location>
        <begin position="1964"/>
        <end position="2047"/>
    </location>
</feature>
<evidence type="ECO:0000256" key="2">
    <source>
        <dbReference type="SAM" id="SignalP"/>
    </source>
</evidence>
<feature type="compositionally biased region" description="Polar residues" evidence="1">
    <location>
        <begin position="1740"/>
        <end position="1843"/>
    </location>
</feature>
<feature type="compositionally biased region" description="Polar residues" evidence="1">
    <location>
        <begin position="1707"/>
        <end position="1733"/>
    </location>
</feature>
<feature type="compositionally biased region" description="Polar residues" evidence="1">
    <location>
        <begin position="2495"/>
        <end position="2513"/>
    </location>
</feature>
<feature type="compositionally biased region" description="Low complexity" evidence="1">
    <location>
        <begin position="2469"/>
        <end position="2488"/>
    </location>
</feature>
<keyword evidence="2" id="KW-0732">Signal</keyword>
<feature type="compositionally biased region" description="Polar residues" evidence="1">
    <location>
        <begin position="1015"/>
        <end position="1030"/>
    </location>
</feature>
<feature type="compositionally biased region" description="Polar residues" evidence="1">
    <location>
        <begin position="1437"/>
        <end position="1451"/>
    </location>
</feature>
<feature type="compositionally biased region" description="Polar residues" evidence="1">
    <location>
        <begin position="1380"/>
        <end position="1392"/>
    </location>
</feature>